<keyword evidence="2" id="KW-1185">Reference proteome</keyword>
<dbReference type="EMBL" id="BGPR01021198">
    <property type="protein sequence ID" value="GBN86256.1"/>
    <property type="molecule type" value="Genomic_DNA"/>
</dbReference>
<name>A0A4Y2SF93_ARAVE</name>
<evidence type="ECO:0000313" key="1">
    <source>
        <dbReference type="EMBL" id="GBN86256.1"/>
    </source>
</evidence>
<dbReference type="Proteomes" id="UP000499080">
    <property type="component" value="Unassembled WGS sequence"/>
</dbReference>
<reference evidence="1 2" key="1">
    <citation type="journal article" date="2019" name="Sci. Rep.">
        <title>Orb-weaving spider Araneus ventricosus genome elucidates the spidroin gene catalogue.</title>
        <authorList>
            <person name="Kono N."/>
            <person name="Nakamura H."/>
            <person name="Ohtoshi R."/>
            <person name="Moran D.A.P."/>
            <person name="Shinohara A."/>
            <person name="Yoshida Y."/>
            <person name="Fujiwara M."/>
            <person name="Mori M."/>
            <person name="Tomita M."/>
            <person name="Arakawa K."/>
        </authorList>
    </citation>
    <scope>NUCLEOTIDE SEQUENCE [LARGE SCALE GENOMIC DNA]</scope>
</reference>
<evidence type="ECO:0000313" key="2">
    <source>
        <dbReference type="Proteomes" id="UP000499080"/>
    </source>
</evidence>
<sequence length="125" mass="14358">MLSTRIQERVTGWLVWDLLAQEPNLAMLRQTYGESTAYGGAGYRRWGGILSVSRRTSCLKVVIICKVFAFKMLFQWTKQMKIAWSEVWLVSSTASTLQPRLSPKRFSSDDENEMMATFNKKSYCG</sequence>
<dbReference type="AlphaFoldDB" id="A0A4Y2SF93"/>
<organism evidence="1 2">
    <name type="scientific">Araneus ventricosus</name>
    <name type="common">Orbweaver spider</name>
    <name type="synonym">Epeira ventricosa</name>
    <dbReference type="NCBI Taxonomy" id="182803"/>
    <lineage>
        <taxon>Eukaryota</taxon>
        <taxon>Metazoa</taxon>
        <taxon>Ecdysozoa</taxon>
        <taxon>Arthropoda</taxon>
        <taxon>Chelicerata</taxon>
        <taxon>Arachnida</taxon>
        <taxon>Araneae</taxon>
        <taxon>Araneomorphae</taxon>
        <taxon>Entelegynae</taxon>
        <taxon>Araneoidea</taxon>
        <taxon>Araneidae</taxon>
        <taxon>Araneus</taxon>
    </lineage>
</organism>
<comment type="caution">
    <text evidence="1">The sequence shown here is derived from an EMBL/GenBank/DDBJ whole genome shotgun (WGS) entry which is preliminary data.</text>
</comment>
<accession>A0A4Y2SF93</accession>
<protein>
    <submittedName>
        <fullName evidence="1">Uncharacterized protein</fullName>
    </submittedName>
</protein>
<gene>
    <name evidence="1" type="ORF">AVEN_65802_1</name>
</gene>
<proteinExistence type="predicted"/>